<reference evidence="1 2" key="1">
    <citation type="journal article" date="2023" name="Life. Sci Alliance">
        <title>Evolutionary insights into 3D genome organization and epigenetic landscape of Vigna mungo.</title>
        <authorList>
            <person name="Junaid A."/>
            <person name="Singh B."/>
            <person name="Bhatia S."/>
        </authorList>
    </citation>
    <scope>NUCLEOTIDE SEQUENCE [LARGE SCALE GENOMIC DNA]</scope>
    <source>
        <strain evidence="1">Urdbean</strain>
    </source>
</reference>
<accession>A0AAQ3MNU3</accession>
<evidence type="ECO:0000313" key="2">
    <source>
        <dbReference type="Proteomes" id="UP001374535"/>
    </source>
</evidence>
<name>A0AAQ3MNU3_VIGMU</name>
<gene>
    <name evidence="1" type="ORF">V8G54_033739</name>
</gene>
<dbReference type="AlphaFoldDB" id="A0AAQ3MNU3"/>
<organism evidence="1 2">
    <name type="scientific">Vigna mungo</name>
    <name type="common">Black gram</name>
    <name type="synonym">Phaseolus mungo</name>
    <dbReference type="NCBI Taxonomy" id="3915"/>
    <lineage>
        <taxon>Eukaryota</taxon>
        <taxon>Viridiplantae</taxon>
        <taxon>Streptophyta</taxon>
        <taxon>Embryophyta</taxon>
        <taxon>Tracheophyta</taxon>
        <taxon>Spermatophyta</taxon>
        <taxon>Magnoliopsida</taxon>
        <taxon>eudicotyledons</taxon>
        <taxon>Gunneridae</taxon>
        <taxon>Pentapetalae</taxon>
        <taxon>rosids</taxon>
        <taxon>fabids</taxon>
        <taxon>Fabales</taxon>
        <taxon>Fabaceae</taxon>
        <taxon>Papilionoideae</taxon>
        <taxon>50 kb inversion clade</taxon>
        <taxon>NPAAA clade</taxon>
        <taxon>indigoferoid/millettioid clade</taxon>
        <taxon>Phaseoleae</taxon>
        <taxon>Vigna</taxon>
    </lineage>
</organism>
<protein>
    <submittedName>
        <fullName evidence="1">Uncharacterized protein</fullName>
    </submittedName>
</protein>
<proteinExistence type="predicted"/>
<sequence length="118" mass="14199">MFWKFYPQNKWSKILKTRTLRCFLSFFSYFRLIQPISQFYTTMCHHSAPTFGTTFSFAKHCTSIDYPLDFSVTNIYPKSWLGHWSLSFQLILLHLHNLKPRSYLKGTSPFHPVFIRMF</sequence>
<dbReference type="Proteomes" id="UP001374535">
    <property type="component" value="Chromosome 10"/>
</dbReference>
<dbReference type="EMBL" id="CP144691">
    <property type="protein sequence ID" value="WVY94651.1"/>
    <property type="molecule type" value="Genomic_DNA"/>
</dbReference>
<evidence type="ECO:0000313" key="1">
    <source>
        <dbReference type="EMBL" id="WVY94651.1"/>
    </source>
</evidence>
<keyword evidence="2" id="KW-1185">Reference proteome</keyword>